<protein>
    <submittedName>
        <fullName evidence="3">Class D sortase</fullName>
    </submittedName>
</protein>
<dbReference type="Gene3D" id="2.40.260.10">
    <property type="entry name" value="Sortase"/>
    <property type="match status" value="1"/>
</dbReference>
<dbReference type="Pfam" id="PF04203">
    <property type="entry name" value="Sortase"/>
    <property type="match status" value="1"/>
</dbReference>
<dbReference type="InterPro" id="IPR023365">
    <property type="entry name" value="Sortase_dom-sf"/>
</dbReference>
<name>A0AAW6T2S0_9BACI</name>
<gene>
    <name evidence="3" type="ORF">P5X88_19590</name>
</gene>
<feature type="active site" description="Acyl-thioester intermediate" evidence="2">
    <location>
        <position position="180"/>
    </location>
</feature>
<sequence length="203" mass="22540">MRRIIWGLVFILLGLVFLFYPLAQNKAFQDKQEKLISTFEQLGSYEEGEDSISTTKLEKTSTDDEINEISGAKGVIEIPKINLKMLIFEGADAQALSNGVGMIEPNKKLGVQNVGLAGHRGATYGKQFNRLNELTSGDEITIKVNSNVYTFIVDQSFIVHRTEVGVLADKKEPYLTLVTCTPIGKKNPPKRLIVQAKLKSTNH</sequence>
<evidence type="ECO:0000256" key="2">
    <source>
        <dbReference type="PIRSR" id="PIRSR605754-1"/>
    </source>
</evidence>
<dbReference type="InterPro" id="IPR042000">
    <property type="entry name" value="Sortase_D_2"/>
</dbReference>
<dbReference type="AlphaFoldDB" id="A0AAW6T2S0"/>
<dbReference type="Proteomes" id="UP001159179">
    <property type="component" value="Unassembled WGS sequence"/>
</dbReference>
<dbReference type="GO" id="GO:0016787">
    <property type="term" value="F:hydrolase activity"/>
    <property type="evidence" value="ECO:0007669"/>
    <property type="project" value="UniProtKB-KW"/>
</dbReference>
<keyword evidence="1" id="KW-0378">Hydrolase</keyword>
<dbReference type="NCBIfam" id="TIGR01076">
    <property type="entry name" value="sortase_fam"/>
    <property type="match status" value="1"/>
</dbReference>
<dbReference type="InterPro" id="IPR005754">
    <property type="entry name" value="Sortase"/>
</dbReference>
<comment type="caution">
    <text evidence="3">The sequence shown here is derived from an EMBL/GenBank/DDBJ whole genome shotgun (WGS) entry which is preliminary data.</text>
</comment>
<dbReference type="CDD" id="cd06166">
    <property type="entry name" value="Sortase_D_2"/>
    <property type="match status" value="1"/>
</dbReference>
<proteinExistence type="predicted"/>
<organism evidence="3 4">
    <name type="scientific">Heyndrickxia oleronia</name>
    <dbReference type="NCBI Taxonomy" id="38875"/>
    <lineage>
        <taxon>Bacteria</taxon>
        <taxon>Bacillati</taxon>
        <taxon>Bacillota</taxon>
        <taxon>Bacilli</taxon>
        <taxon>Bacillales</taxon>
        <taxon>Bacillaceae</taxon>
        <taxon>Heyndrickxia</taxon>
    </lineage>
</organism>
<dbReference type="SUPFAM" id="SSF63817">
    <property type="entry name" value="Sortase"/>
    <property type="match status" value="1"/>
</dbReference>
<evidence type="ECO:0000256" key="1">
    <source>
        <dbReference type="ARBA" id="ARBA00022801"/>
    </source>
</evidence>
<dbReference type="EMBL" id="JAROYP010000013">
    <property type="protein sequence ID" value="MDH5163141.1"/>
    <property type="molecule type" value="Genomic_DNA"/>
</dbReference>
<evidence type="ECO:0000313" key="3">
    <source>
        <dbReference type="EMBL" id="MDH5163141.1"/>
    </source>
</evidence>
<accession>A0AAW6T2S0</accession>
<reference evidence="3" key="1">
    <citation type="submission" date="2023-03" db="EMBL/GenBank/DDBJ databases">
        <title>Bacterial isolates from washroom surfaces on a university campus.</title>
        <authorList>
            <person name="Holman D.B."/>
            <person name="Gzyl K.E."/>
            <person name="Taheri A.E."/>
        </authorList>
    </citation>
    <scope>NUCLEOTIDE SEQUENCE</scope>
    <source>
        <strain evidence="3">RD03</strain>
    </source>
</reference>
<dbReference type="RefSeq" id="WP_280617892.1">
    <property type="nucleotide sequence ID" value="NZ_JAROYP010000013.1"/>
</dbReference>
<feature type="active site" description="Proton donor/acceptor" evidence="2">
    <location>
        <position position="119"/>
    </location>
</feature>
<evidence type="ECO:0000313" key="4">
    <source>
        <dbReference type="Proteomes" id="UP001159179"/>
    </source>
</evidence>